<dbReference type="Proteomes" id="UP001208938">
    <property type="component" value="Unassembled WGS sequence"/>
</dbReference>
<proteinExistence type="predicted"/>
<sequence>MDGTFLTASDDLQGRVIGILAAQALREPSGLTLDMTLDGLGIDSLGMAEIIFAIEEEFDVMVPFNANESDAGAETLDLRTVGSVCAAVEQLLRSRRG</sequence>
<evidence type="ECO:0000259" key="3">
    <source>
        <dbReference type="PROSITE" id="PS50075"/>
    </source>
</evidence>
<protein>
    <submittedName>
        <fullName evidence="4">Acyl carrier protein</fullName>
    </submittedName>
</protein>
<gene>
    <name evidence="4" type="ORF">OKW52_07910</name>
</gene>
<keyword evidence="2" id="KW-0597">Phosphoprotein</keyword>
<name>A0ABT3GXD6_9RHOB</name>
<evidence type="ECO:0000313" key="5">
    <source>
        <dbReference type="Proteomes" id="UP001208938"/>
    </source>
</evidence>
<dbReference type="Gene3D" id="1.10.1200.10">
    <property type="entry name" value="ACP-like"/>
    <property type="match status" value="1"/>
</dbReference>
<comment type="caution">
    <text evidence="4">The sequence shown here is derived from an EMBL/GenBank/DDBJ whole genome shotgun (WGS) entry which is preliminary data.</text>
</comment>
<dbReference type="EMBL" id="JAPDFL010000001">
    <property type="protein sequence ID" value="MCW1932187.1"/>
    <property type="molecule type" value="Genomic_DNA"/>
</dbReference>
<evidence type="ECO:0000256" key="2">
    <source>
        <dbReference type="ARBA" id="ARBA00022553"/>
    </source>
</evidence>
<keyword evidence="1" id="KW-0596">Phosphopantetheine</keyword>
<dbReference type="PROSITE" id="PS50075">
    <property type="entry name" value="CARRIER"/>
    <property type="match status" value="1"/>
</dbReference>
<dbReference type="SUPFAM" id="SSF47336">
    <property type="entry name" value="ACP-like"/>
    <property type="match status" value="1"/>
</dbReference>
<organism evidence="4 5">
    <name type="scientific">Pararhodobacter zhoushanensis</name>
    <dbReference type="NCBI Taxonomy" id="2479545"/>
    <lineage>
        <taxon>Bacteria</taxon>
        <taxon>Pseudomonadati</taxon>
        <taxon>Pseudomonadota</taxon>
        <taxon>Alphaproteobacteria</taxon>
        <taxon>Rhodobacterales</taxon>
        <taxon>Paracoccaceae</taxon>
        <taxon>Pararhodobacter</taxon>
    </lineage>
</organism>
<dbReference type="PROSITE" id="PS00012">
    <property type="entry name" value="PHOSPHOPANTETHEINE"/>
    <property type="match status" value="1"/>
</dbReference>
<keyword evidence="5" id="KW-1185">Reference proteome</keyword>
<accession>A0ABT3GXD6</accession>
<evidence type="ECO:0000256" key="1">
    <source>
        <dbReference type="ARBA" id="ARBA00022450"/>
    </source>
</evidence>
<evidence type="ECO:0000313" key="4">
    <source>
        <dbReference type="EMBL" id="MCW1932187.1"/>
    </source>
</evidence>
<feature type="domain" description="Carrier" evidence="3">
    <location>
        <begin position="10"/>
        <end position="92"/>
    </location>
</feature>
<dbReference type="InterPro" id="IPR009081">
    <property type="entry name" value="PP-bd_ACP"/>
</dbReference>
<dbReference type="InterPro" id="IPR006162">
    <property type="entry name" value="Ppantetheine_attach_site"/>
</dbReference>
<dbReference type="RefSeq" id="WP_127104749.1">
    <property type="nucleotide sequence ID" value="NZ_JAPDFL010000001.1"/>
</dbReference>
<reference evidence="4 5" key="1">
    <citation type="submission" date="2022-10" db="EMBL/GenBank/DDBJ databases">
        <title>Pararhodobacter sp. nov., isolated from marine algae.</title>
        <authorList>
            <person name="Choi B.J."/>
            <person name="Kim J.M."/>
            <person name="Lee J.K."/>
            <person name="Choi D.G."/>
            <person name="Jeon C.O."/>
        </authorList>
    </citation>
    <scope>NUCLEOTIDE SEQUENCE [LARGE SCALE GENOMIC DNA]</scope>
    <source>
        <strain evidence="4 5">ZQ420</strain>
    </source>
</reference>
<dbReference type="Pfam" id="PF00550">
    <property type="entry name" value="PP-binding"/>
    <property type="match status" value="1"/>
</dbReference>
<dbReference type="InterPro" id="IPR036736">
    <property type="entry name" value="ACP-like_sf"/>
</dbReference>